<dbReference type="AlphaFoldDB" id="A0A4Z2E704"/>
<dbReference type="Proteomes" id="UP000314294">
    <property type="component" value="Unassembled WGS sequence"/>
</dbReference>
<name>A0A4Z2E704_9TELE</name>
<organism evidence="1 2">
    <name type="scientific">Liparis tanakae</name>
    <name type="common">Tanaka's snailfish</name>
    <dbReference type="NCBI Taxonomy" id="230148"/>
    <lineage>
        <taxon>Eukaryota</taxon>
        <taxon>Metazoa</taxon>
        <taxon>Chordata</taxon>
        <taxon>Craniata</taxon>
        <taxon>Vertebrata</taxon>
        <taxon>Euteleostomi</taxon>
        <taxon>Actinopterygii</taxon>
        <taxon>Neopterygii</taxon>
        <taxon>Teleostei</taxon>
        <taxon>Neoteleostei</taxon>
        <taxon>Acanthomorphata</taxon>
        <taxon>Eupercaria</taxon>
        <taxon>Perciformes</taxon>
        <taxon>Cottioidei</taxon>
        <taxon>Cottales</taxon>
        <taxon>Liparidae</taxon>
        <taxon>Liparis</taxon>
    </lineage>
</organism>
<keyword evidence="2" id="KW-1185">Reference proteome</keyword>
<dbReference type="EMBL" id="SRLO01015386">
    <property type="protein sequence ID" value="TNN24433.1"/>
    <property type="molecule type" value="Genomic_DNA"/>
</dbReference>
<evidence type="ECO:0000313" key="2">
    <source>
        <dbReference type="Proteomes" id="UP000314294"/>
    </source>
</evidence>
<accession>A0A4Z2E704</accession>
<protein>
    <submittedName>
        <fullName evidence="1">Uncharacterized protein</fullName>
    </submittedName>
</protein>
<reference evidence="1 2" key="1">
    <citation type="submission" date="2019-03" db="EMBL/GenBank/DDBJ databases">
        <title>First draft genome of Liparis tanakae, snailfish: a comprehensive survey of snailfish specific genes.</title>
        <authorList>
            <person name="Kim W."/>
            <person name="Song I."/>
            <person name="Jeong J.-H."/>
            <person name="Kim D."/>
            <person name="Kim S."/>
            <person name="Ryu S."/>
            <person name="Song J.Y."/>
            <person name="Lee S.K."/>
        </authorList>
    </citation>
    <scope>NUCLEOTIDE SEQUENCE [LARGE SCALE GENOMIC DNA]</scope>
    <source>
        <tissue evidence="1">Muscle</tissue>
    </source>
</reference>
<sequence length="87" mass="9246">MLQPPSVSLCMPGASCARHLRKQSVFQLSAKAKTVSGTHPIRKSLSPIAAIRFAELQAVGLDSEADSAHSSILEDNAFMAFNVTFAS</sequence>
<gene>
    <name evidence="1" type="ORF">EYF80_065442</name>
</gene>
<proteinExistence type="predicted"/>
<evidence type="ECO:0000313" key="1">
    <source>
        <dbReference type="EMBL" id="TNN24433.1"/>
    </source>
</evidence>
<comment type="caution">
    <text evidence="1">The sequence shown here is derived from an EMBL/GenBank/DDBJ whole genome shotgun (WGS) entry which is preliminary data.</text>
</comment>